<reference evidence="3" key="2">
    <citation type="journal article" date="2023" name="Science">
        <title>Genomic signatures of disease resistance in endangered staghorn corals.</title>
        <authorList>
            <person name="Vollmer S.V."/>
            <person name="Selwyn J.D."/>
            <person name="Despard B.A."/>
            <person name="Roesel C.L."/>
        </authorList>
    </citation>
    <scope>NUCLEOTIDE SEQUENCE</scope>
    <source>
        <strain evidence="3">K2</strain>
    </source>
</reference>
<keyword evidence="1" id="KW-0677">Repeat</keyword>
<dbReference type="PANTHER" id="PTHR46231:SF1">
    <property type="entry name" value="ANKYRIN REPEAT AND BTB_POZ DOMAIN-CONTAINING PROTEIN 1"/>
    <property type="match status" value="1"/>
</dbReference>
<reference evidence="3" key="1">
    <citation type="journal article" date="2023" name="G3 (Bethesda)">
        <title>Whole genome assembly and annotation of the endangered Caribbean coral Acropora cervicornis.</title>
        <authorList>
            <person name="Selwyn J.D."/>
            <person name="Vollmer S.V."/>
        </authorList>
    </citation>
    <scope>NUCLEOTIDE SEQUENCE</scope>
    <source>
        <strain evidence="3">K2</strain>
    </source>
</reference>
<proteinExistence type="predicted"/>
<keyword evidence="4" id="KW-1185">Reference proteome</keyword>
<dbReference type="CDD" id="cd18497">
    <property type="entry name" value="BACK_ABTB1_BPOZ"/>
    <property type="match status" value="1"/>
</dbReference>
<dbReference type="GO" id="GO:0000151">
    <property type="term" value="C:ubiquitin ligase complex"/>
    <property type="evidence" value="ECO:0007669"/>
    <property type="project" value="TreeGrafter"/>
</dbReference>
<protein>
    <submittedName>
        <fullName evidence="3">Ankyrin repeat and BTB/POZ domain-containing protein 1</fullName>
    </submittedName>
</protein>
<sequence>MGEEFEKNCVARSQSNLRNKKGVLFFCGRSDYFRALLEYKNSEASTSGQERLSESVVEVFLNDVSPDVTEENVFSVLCLADVYLLSGLKRLCARIVTGLLDTENVVTVLKTARLFNLAKLEVDCCEFISKNLEKIIENKEFHSLILEDAASVRERQETDSIPVVDDIRFHLMRGVLPYNVSEGDDDEFVDCEGSLQMLDNLLLYLGIEC</sequence>
<dbReference type="PANTHER" id="PTHR46231">
    <property type="entry name" value="ANKYRIN REPEAT AND BTB/POZ DOMAIN-CONTAINING PROTEIN 1"/>
    <property type="match status" value="1"/>
</dbReference>
<dbReference type="EMBL" id="JARQWQ010000073">
    <property type="protein sequence ID" value="KAK2553954.1"/>
    <property type="molecule type" value="Genomic_DNA"/>
</dbReference>
<evidence type="ECO:0000313" key="4">
    <source>
        <dbReference type="Proteomes" id="UP001249851"/>
    </source>
</evidence>
<organism evidence="3 4">
    <name type="scientific">Acropora cervicornis</name>
    <name type="common">Staghorn coral</name>
    <dbReference type="NCBI Taxonomy" id="6130"/>
    <lineage>
        <taxon>Eukaryota</taxon>
        <taxon>Metazoa</taxon>
        <taxon>Cnidaria</taxon>
        <taxon>Anthozoa</taxon>
        <taxon>Hexacorallia</taxon>
        <taxon>Scleractinia</taxon>
        <taxon>Astrocoeniina</taxon>
        <taxon>Acroporidae</taxon>
        <taxon>Acropora</taxon>
    </lineage>
</organism>
<dbReference type="InterPro" id="IPR011333">
    <property type="entry name" value="SKP1/BTB/POZ_sf"/>
</dbReference>
<dbReference type="AlphaFoldDB" id="A0AAD9UXU0"/>
<dbReference type="InterPro" id="IPR044515">
    <property type="entry name" value="ABTB1"/>
</dbReference>
<evidence type="ECO:0000313" key="3">
    <source>
        <dbReference type="EMBL" id="KAK2553954.1"/>
    </source>
</evidence>
<dbReference type="Proteomes" id="UP001249851">
    <property type="component" value="Unassembled WGS sequence"/>
</dbReference>
<gene>
    <name evidence="3" type="ORF">P5673_024657</name>
</gene>
<accession>A0AAD9UXU0</accession>
<keyword evidence="2" id="KW-0040">ANK repeat</keyword>
<dbReference type="GO" id="GO:0005737">
    <property type="term" value="C:cytoplasm"/>
    <property type="evidence" value="ECO:0007669"/>
    <property type="project" value="TreeGrafter"/>
</dbReference>
<comment type="caution">
    <text evidence="3">The sequence shown here is derived from an EMBL/GenBank/DDBJ whole genome shotgun (WGS) entry which is preliminary data.</text>
</comment>
<dbReference type="SUPFAM" id="SSF54695">
    <property type="entry name" value="POZ domain"/>
    <property type="match status" value="1"/>
</dbReference>
<dbReference type="Gene3D" id="3.30.710.10">
    <property type="entry name" value="Potassium Channel Kv1.1, Chain A"/>
    <property type="match status" value="1"/>
</dbReference>
<evidence type="ECO:0000256" key="1">
    <source>
        <dbReference type="ARBA" id="ARBA00022737"/>
    </source>
</evidence>
<dbReference type="Gene3D" id="1.25.40.420">
    <property type="match status" value="1"/>
</dbReference>
<evidence type="ECO:0000256" key="2">
    <source>
        <dbReference type="ARBA" id="ARBA00023043"/>
    </source>
</evidence>
<name>A0AAD9UXU0_ACRCE</name>